<comment type="caution">
    <text evidence="1">The sequence shown here is derived from an EMBL/GenBank/DDBJ whole genome shotgun (WGS) entry which is preliminary data.</text>
</comment>
<protein>
    <submittedName>
        <fullName evidence="1">Uncharacterized protein</fullName>
    </submittedName>
</protein>
<reference evidence="2" key="1">
    <citation type="journal article" date="2019" name="Int. J. Syst. Evol. Microbiol.">
        <title>The Global Catalogue of Microorganisms (GCM) 10K type strain sequencing project: providing services to taxonomists for standard genome sequencing and annotation.</title>
        <authorList>
            <consortium name="The Broad Institute Genomics Platform"/>
            <consortium name="The Broad Institute Genome Sequencing Center for Infectious Disease"/>
            <person name="Wu L."/>
            <person name="Ma J."/>
        </authorList>
    </citation>
    <scope>NUCLEOTIDE SEQUENCE [LARGE SCALE GENOMIC DNA]</scope>
    <source>
        <strain evidence="2">JCM 16545</strain>
    </source>
</reference>
<proteinExistence type="predicted"/>
<gene>
    <name evidence="1" type="ORF">ACFSQZ_04315</name>
</gene>
<organism evidence="1 2">
    <name type="scientific">Rubritalea spongiae</name>
    <dbReference type="NCBI Taxonomy" id="430797"/>
    <lineage>
        <taxon>Bacteria</taxon>
        <taxon>Pseudomonadati</taxon>
        <taxon>Verrucomicrobiota</taxon>
        <taxon>Verrucomicrobiia</taxon>
        <taxon>Verrucomicrobiales</taxon>
        <taxon>Rubritaleaceae</taxon>
        <taxon>Rubritalea</taxon>
    </lineage>
</organism>
<evidence type="ECO:0000313" key="1">
    <source>
        <dbReference type="EMBL" id="MFD2275685.1"/>
    </source>
</evidence>
<dbReference type="EMBL" id="JBHUJC010000012">
    <property type="protein sequence ID" value="MFD2275685.1"/>
    <property type="molecule type" value="Genomic_DNA"/>
</dbReference>
<evidence type="ECO:0000313" key="2">
    <source>
        <dbReference type="Proteomes" id="UP001597297"/>
    </source>
</evidence>
<accession>A0ABW5E220</accession>
<dbReference type="Proteomes" id="UP001597297">
    <property type="component" value="Unassembled WGS sequence"/>
</dbReference>
<name>A0ABW5E220_9BACT</name>
<sequence length="247" mass="26076">MLKHFPTFTFITLSSLPAIQAEPLVAYHFTQSEVPSVVSPSVTASPLTGNGGLINAQWSKLGDSSGYYASGASRAATAVGSWGDTNEMLFGQDLNYAITKQNYLSFTLEAAVPGTLNLSHFSISTSRAGQKSACHFTILAQANGGTQWTPASAITSDQHTTVLQTDKAWQPTGVNLAQNPAYQGIDSVEFRIYFWGGSGHPAGTRISVDNLLVEGSAETASGFAVLNLNGSTLVLTPSQSSKHSNKK</sequence>
<dbReference type="RefSeq" id="WP_377094211.1">
    <property type="nucleotide sequence ID" value="NZ_JBHSJM010000001.1"/>
</dbReference>
<keyword evidence="2" id="KW-1185">Reference proteome</keyword>